<comment type="caution">
    <text evidence="1">The sequence shown here is derived from an EMBL/GenBank/DDBJ whole genome shotgun (WGS) entry which is preliminary data.</text>
</comment>
<organism evidence="1 2">
    <name type="scientific">Segatella copri</name>
    <dbReference type="NCBI Taxonomy" id="165179"/>
    <lineage>
        <taxon>Bacteria</taxon>
        <taxon>Pseudomonadati</taxon>
        <taxon>Bacteroidota</taxon>
        <taxon>Bacteroidia</taxon>
        <taxon>Bacteroidales</taxon>
        <taxon>Prevotellaceae</taxon>
        <taxon>Segatella</taxon>
    </lineage>
</organism>
<proteinExistence type="predicted"/>
<dbReference type="EMBL" id="VZBP01000047">
    <property type="protein sequence ID" value="MQO08736.1"/>
    <property type="molecule type" value="Genomic_DNA"/>
</dbReference>
<sequence>MFNYNFVVLNSTDNKFKIDHDAYYTICMEDLYKLSEVVVVSWALDYAPMFVKFLFNLHNSEFINRYIKLPFKKLWYPFYFKNKFKDNKPICFVLIDRKYSVDYLHYLKKKYKNCKIVLLHRDLRFVCERMNPKLLTCKDIDLQMTFDKGESIKYDMPHFDEFESKIEVPISNQYPESDVFFAGKAKNRLDKLLAIYKSLTDAGLKCKYYLTGVEPSKRIPLPGIVYADKFMSYKDMLYHSVNSRCILDINQNNADGYTSRFLEAVMFNKRLLTDNKSIKDSVFYTSKNIQIIDDYEKVDTDFIINNCTIDYHYTDQFSPIHLLGKIDGILSKY</sequence>
<evidence type="ECO:0000313" key="1">
    <source>
        <dbReference type="EMBL" id="MQO08736.1"/>
    </source>
</evidence>
<dbReference type="AlphaFoldDB" id="A0AA91A4H2"/>
<evidence type="ECO:0000313" key="2">
    <source>
        <dbReference type="Proteomes" id="UP000405805"/>
    </source>
</evidence>
<reference evidence="2" key="1">
    <citation type="submission" date="2019-09" db="EMBL/GenBank/DDBJ databases">
        <title>Distinct polysaccharide growth profiles of human intestinal Prevotella copri isolates.</title>
        <authorList>
            <person name="Fehlner-Peach H."/>
            <person name="Magnabosco C."/>
            <person name="Raghavan V."/>
            <person name="Scher J.U."/>
            <person name="Tett A."/>
            <person name="Cox L.M."/>
            <person name="Gottsegen C."/>
            <person name="Watters A."/>
            <person name="Wiltshire- Gordon J.D."/>
            <person name="Segata N."/>
            <person name="Bonneau R."/>
            <person name="Littman D.R."/>
        </authorList>
    </citation>
    <scope>NUCLEOTIDE SEQUENCE [LARGE SCALE GENOMIC DNA]</scope>
    <source>
        <strain evidence="2">iA624</strain>
    </source>
</reference>
<dbReference type="RefSeq" id="WP_153096345.1">
    <property type="nucleotide sequence ID" value="NZ_VZBP01000047.1"/>
</dbReference>
<gene>
    <name evidence="1" type="ORF">F7D57_03145</name>
</gene>
<protein>
    <submittedName>
        <fullName evidence="1">Uncharacterized protein</fullName>
    </submittedName>
</protein>
<dbReference type="Proteomes" id="UP000405805">
    <property type="component" value="Unassembled WGS sequence"/>
</dbReference>
<accession>A0AA91A4H2</accession>
<name>A0AA91A4H2_9BACT</name>